<name>A0A4W4DUL5_ELEEL</name>
<dbReference type="Pfam" id="PF09294">
    <property type="entry name" value="Interfer-bind"/>
    <property type="match status" value="1"/>
</dbReference>
<dbReference type="InterPro" id="IPR013783">
    <property type="entry name" value="Ig-like_fold"/>
</dbReference>
<dbReference type="InterPro" id="IPR015373">
    <property type="entry name" value="Interferon/interleukin_rcp_dom"/>
</dbReference>
<dbReference type="Proteomes" id="UP000314983">
    <property type="component" value="Chromosome 25"/>
</dbReference>
<dbReference type="PANTHER" id="PTHR20859:SF85">
    <property type="entry name" value="INTERFERON ALPHA_BETA RECEPTOR 1 ISOFORM X1"/>
    <property type="match status" value="1"/>
</dbReference>
<reference evidence="4" key="5">
    <citation type="submission" date="2025-09" db="UniProtKB">
        <authorList>
            <consortium name="Ensembl"/>
        </authorList>
    </citation>
    <scope>IDENTIFICATION</scope>
</reference>
<sequence>MLQHLHTKLSLLVIISGYICPRVSASLPSPKDVTMIPFDLNYTLQWDWTSTELRNSTTFTAEYAFQEDQHENRLYIKVCEGSWQHRCDFTHRLDFRGSYIIRVRAESGGEHSDWKYVSFTPDEDGVLGPPSQVSIEADVTMLILNISKSLKSTEVKLRYQVQYWERERPAQKQLRIYDNPYVSLVSLKPWTEYCVQVKVFDQNFGMNGTYTSPQCVSTKGMRTHHSYFLLINIFFFFLHFFRVSFSLLLICLYFDLYFIQHCVPCTYRNI</sequence>
<dbReference type="InterPro" id="IPR050650">
    <property type="entry name" value="Type-II_Cytokine-TF_Rcpt"/>
</dbReference>
<reference evidence="4" key="4">
    <citation type="submission" date="2025-08" db="UniProtKB">
        <authorList>
            <consortium name="Ensembl"/>
        </authorList>
    </citation>
    <scope>IDENTIFICATION</scope>
</reference>
<dbReference type="AlphaFoldDB" id="A0A4W4DUL5"/>
<dbReference type="PANTHER" id="PTHR20859">
    <property type="entry name" value="INTERFERON/INTERLEUKIN RECEPTOR"/>
    <property type="match status" value="1"/>
</dbReference>
<organism evidence="4 5">
    <name type="scientific">Electrophorus electricus</name>
    <name type="common">Electric eel</name>
    <name type="synonym">Gymnotus electricus</name>
    <dbReference type="NCBI Taxonomy" id="8005"/>
    <lineage>
        <taxon>Eukaryota</taxon>
        <taxon>Metazoa</taxon>
        <taxon>Chordata</taxon>
        <taxon>Craniata</taxon>
        <taxon>Vertebrata</taxon>
        <taxon>Euteleostomi</taxon>
        <taxon>Actinopterygii</taxon>
        <taxon>Neopterygii</taxon>
        <taxon>Teleostei</taxon>
        <taxon>Ostariophysi</taxon>
        <taxon>Gymnotiformes</taxon>
        <taxon>Gymnotoidei</taxon>
        <taxon>Gymnotidae</taxon>
        <taxon>Electrophorus</taxon>
    </lineage>
</organism>
<feature type="domain" description="Fibronectin type-III" evidence="3">
    <location>
        <begin position="129"/>
        <end position="221"/>
    </location>
</feature>
<dbReference type="Gene3D" id="2.60.40.10">
    <property type="entry name" value="Immunoglobulins"/>
    <property type="match status" value="2"/>
</dbReference>
<keyword evidence="5" id="KW-1185">Reference proteome</keyword>
<evidence type="ECO:0000313" key="4">
    <source>
        <dbReference type="Ensembl" id="ENSEEEP00000003047.2"/>
    </source>
</evidence>
<keyword evidence="1" id="KW-0472">Membrane</keyword>
<evidence type="ECO:0000256" key="2">
    <source>
        <dbReference type="SAM" id="SignalP"/>
    </source>
</evidence>
<keyword evidence="1" id="KW-0812">Transmembrane</keyword>
<dbReference type="InterPro" id="IPR036116">
    <property type="entry name" value="FN3_sf"/>
</dbReference>
<feature type="transmembrane region" description="Helical" evidence="1">
    <location>
        <begin position="227"/>
        <end position="254"/>
    </location>
</feature>
<keyword evidence="1" id="KW-1133">Transmembrane helix</keyword>
<dbReference type="Ensembl" id="ENSEEET00000003093.2">
    <property type="protein sequence ID" value="ENSEEEP00000003047.2"/>
    <property type="gene ID" value="ENSEEEG00000001730.2"/>
</dbReference>
<accession>A0A4W4DUL5</accession>
<protein>
    <recommendedName>
        <fullName evidence="3">Fibronectin type-III domain-containing protein</fullName>
    </recommendedName>
</protein>
<reference evidence="5" key="1">
    <citation type="journal article" date="2014" name="Science">
        <title>Nonhuman genetics. Genomic basis for the convergent evolution of electric organs.</title>
        <authorList>
            <person name="Gallant J.R."/>
            <person name="Traeger L.L."/>
            <person name="Volkening J.D."/>
            <person name="Moffett H."/>
            <person name="Chen P.H."/>
            <person name="Novina C.D."/>
            <person name="Phillips G.N.Jr."/>
            <person name="Anand R."/>
            <person name="Wells G.B."/>
            <person name="Pinch M."/>
            <person name="Guth R."/>
            <person name="Unguez G.A."/>
            <person name="Albert J.S."/>
            <person name="Zakon H.H."/>
            <person name="Samanta M.P."/>
            <person name="Sussman M.R."/>
        </authorList>
    </citation>
    <scope>NUCLEOTIDE SEQUENCE [LARGE SCALE GENOMIC DNA]</scope>
</reference>
<reference evidence="5" key="2">
    <citation type="journal article" date="2017" name="Sci. Adv.">
        <title>A tail of two voltages: Proteomic comparison of the three electric organs of the electric eel.</title>
        <authorList>
            <person name="Traeger L.L."/>
            <person name="Sabat G."/>
            <person name="Barrett-Wilt G.A."/>
            <person name="Wells G.B."/>
            <person name="Sussman M.R."/>
        </authorList>
    </citation>
    <scope>NUCLEOTIDE SEQUENCE [LARGE SCALE GENOMIC DNA]</scope>
</reference>
<reference evidence="4" key="3">
    <citation type="submission" date="2020-05" db="EMBL/GenBank/DDBJ databases">
        <title>Electrophorus electricus (electric eel) genome, fEleEle1, primary haplotype.</title>
        <authorList>
            <person name="Myers G."/>
            <person name="Meyer A."/>
            <person name="Fedrigo O."/>
            <person name="Formenti G."/>
            <person name="Rhie A."/>
            <person name="Tracey A."/>
            <person name="Sims Y."/>
            <person name="Jarvis E.D."/>
        </authorList>
    </citation>
    <scope>NUCLEOTIDE SEQUENCE [LARGE SCALE GENOMIC DNA]</scope>
</reference>
<dbReference type="GO" id="GO:0005886">
    <property type="term" value="C:plasma membrane"/>
    <property type="evidence" value="ECO:0007669"/>
    <property type="project" value="TreeGrafter"/>
</dbReference>
<feature type="chain" id="PRO_5044208665" description="Fibronectin type-III domain-containing protein" evidence="2">
    <location>
        <begin position="26"/>
        <end position="270"/>
    </location>
</feature>
<dbReference type="Pfam" id="PF01108">
    <property type="entry name" value="Tissue_fac"/>
    <property type="match status" value="1"/>
</dbReference>
<gene>
    <name evidence="4" type="primary">LOC113575380</name>
</gene>
<proteinExistence type="predicted"/>
<evidence type="ECO:0000313" key="5">
    <source>
        <dbReference type="Proteomes" id="UP000314983"/>
    </source>
</evidence>
<dbReference type="GeneTree" id="ENSGT00940000158406"/>
<feature type="signal peptide" evidence="2">
    <location>
        <begin position="1"/>
        <end position="25"/>
    </location>
</feature>
<evidence type="ECO:0000256" key="1">
    <source>
        <dbReference type="SAM" id="Phobius"/>
    </source>
</evidence>
<evidence type="ECO:0000259" key="3">
    <source>
        <dbReference type="PROSITE" id="PS50853"/>
    </source>
</evidence>
<dbReference type="SUPFAM" id="SSF49265">
    <property type="entry name" value="Fibronectin type III"/>
    <property type="match status" value="2"/>
</dbReference>
<dbReference type="InterPro" id="IPR003961">
    <property type="entry name" value="FN3_dom"/>
</dbReference>
<keyword evidence="2" id="KW-0732">Signal</keyword>
<dbReference type="PROSITE" id="PS50853">
    <property type="entry name" value="FN3"/>
    <property type="match status" value="1"/>
</dbReference>
<dbReference type="GO" id="GO:0004896">
    <property type="term" value="F:cytokine receptor activity"/>
    <property type="evidence" value="ECO:0007669"/>
    <property type="project" value="TreeGrafter"/>
</dbReference>